<sequence>MRGAEPESEPIKLTEDMVLKTFFKVPAETQSELNERAKRHHCSHTTETGYDALARMKEKMDFEAAMRGSLIDEKTRQMREREMNVGASSSIPVTDNMSTNDYGKIDVDTIDGEPSTYVVSSRKPDPPTC</sequence>
<dbReference type="AlphaFoldDB" id="A0A6N2BHX8"/>
<name>A0A6N2BHX8_SOLCI</name>
<evidence type="ECO:0000313" key="2">
    <source>
        <dbReference type="EMBL" id="TMW94417.1"/>
    </source>
</evidence>
<feature type="compositionally biased region" description="Basic and acidic residues" evidence="1">
    <location>
        <begin position="71"/>
        <end position="83"/>
    </location>
</feature>
<feature type="region of interest" description="Disordered" evidence="1">
    <location>
        <begin position="71"/>
        <end position="129"/>
    </location>
</feature>
<comment type="caution">
    <text evidence="2">The sequence shown here is derived from an EMBL/GenBank/DDBJ whole genome shotgun (WGS) entry which is preliminary data.</text>
</comment>
<reference evidence="2" key="1">
    <citation type="submission" date="2019-05" db="EMBL/GenBank/DDBJ databases">
        <title>The de novo reference genome and transcriptome assemblies of the wild tomato species Solanum chilense.</title>
        <authorList>
            <person name="Stam R."/>
            <person name="Nosenko T."/>
            <person name="Hoerger A.C."/>
            <person name="Stephan W."/>
            <person name="Seidel M.A."/>
            <person name="Kuhn J.M.M."/>
            <person name="Haberer G."/>
            <person name="Tellier A."/>
        </authorList>
    </citation>
    <scope>NUCLEOTIDE SEQUENCE</scope>
    <source>
        <tissue evidence="2">Mature leaves</tissue>
    </source>
</reference>
<protein>
    <submittedName>
        <fullName evidence="2">Uncharacterized protein</fullName>
    </submittedName>
</protein>
<gene>
    <name evidence="2" type="ORF">EJD97_010301</name>
</gene>
<organism evidence="2">
    <name type="scientific">Solanum chilense</name>
    <name type="common">Tomato</name>
    <name type="synonym">Lycopersicon chilense</name>
    <dbReference type="NCBI Taxonomy" id="4083"/>
    <lineage>
        <taxon>Eukaryota</taxon>
        <taxon>Viridiplantae</taxon>
        <taxon>Streptophyta</taxon>
        <taxon>Embryophyta</taxon>
        <taxon>Tracheophyta</taxon>
        <taxon>Spermatophyta</taxon>
        <taxon>Magnoliopsida</taxon>
        <taxon>eudicotyledons</taxon>
        <taxon>Gunneridae</taxon>
        <taxon>Pentapetalae</taxon>
        <taxon>asterids</taxon>
        <taxon>lamiids</taxon>
        <taxon>Solanales</taxon>
        <taxon>Solanaceae</taxon>
        <taxon>Solanoideae</taxon>
        <taxon>Solaneae</taxon>
        <taxon>Solanum</taxon>
        <taxon>Solanum subgen. Lycopersicon</taxon>
    </lineage>
</organism>
<dbReference type="EMBL" id="RXGB01002644">
    <property type="protein sequence ID" value="TMW94417.1"/>
    <property type="molecule type" value="Genomic_DNA"/>
</dbReference>
<feature type="compositionally biased region" description="Polar residues" evidence="1">
    <location>
        <begin position="86"/>
        <end position="101"/>
    </location>
</feature>
<accession>A0A6N2BHX8</accession>
<evidence type="ECO:0000256" key="1">
    <source>
        <dbReference type="SAM" id="MobiDB-lite"/>
    </source>
</evidence>
<proteinExistence type="predicted"/>